<protein>
    <submittedName>
        <fullName evidence="4">Uncharacterized protein</fullName>
    </submittedName>
</protein>
<evidence type="ECO:0000256" key="2">
    <source>
        <dbReference type="ARBA" id="ARBA00022821"/>
    </source>
</evidence>
<accession>A0A2G9GGJ5</accession>
<comment type="similarity">
    <text evidence="1">Belongs to the brassicaceae elicitor peptide family.</text>
</comment>
<dbReference type="InterPro" id="IPR035176">
    <property type="entry name" value="PEP"/>
</dbReference>
<dbReference type="GO" id="GO:0045087">
    <property type="term" value="P:innate immune response"/>
    <property type="evidence" value="ECO:0007669"/>
    <property type="project" value="InterPro"/>
</dbReference>
<dbReference type="AlphaFoldDB" id="A0A2G9GGJ5"/>
<evidence type="ECO:0000256" key="1">
    <source>
        <dbReference type="ARBA" id="ARBA00011021"/>
    </source>
</evidence>
<feature type="region of interest" description="Disordered" evidence="3">
    <location>
        <begin position="39"/>
        <end position="74"/>
    </location>
</feature>
<comment type="caution">
    <text evidence="4">The sequence shown here is derived from an EMBL/GenBank/DDBJ whole genome shotgun (WGS) entry which is preliminary data.</text>
</comment>
<dbReference type="Proteomes" id="UP000231279">
    <property type="component" value="Unassembled WGS sequence"/>
</dbReference>
<gene>
    <name evidence="4" type="ORF">CDL12_23059</name>
</gene>
<keyword evidence="5" id="KW-1185">Reference proteome</keyword>
<dbReference type="EMBL" id="NKXS01005165">
    <property type="protein sequence ID" value="PIN04411.1"/>
    <property type="molecule type" value="Genomic_DNA"/>
</dbReference>
<reference evidence="5" key="1">
    <citation type="journal article" date="2018" name="Gigascience">
        <title>Genome assembly of the Pink Ipe (Handroanthus impetiginosus, Bignoniaceae), a highly valued, ecologically keystone Neotropical timber forest tree.</title>
        <authorList>
            <person name="Silva-Junior O.B."/>
            <person name="Grattapaglia D."/>
            <person name="Novaes E."/>
            <person name="Collevatti R.G."/>
        </authorList>
    </citation>
    <scope>NUCLEOTIDE SEQUENCE [LARGE SCALE GENOMIC DNA]</scope>
    <source>
        <strain evidence="5">cv. UFG-1</strain>
    </source>
</reference>
<evidence type="ECO:0000313" key="4">
    <source>
        <dbReference type="EMBL" id="PIN04411.1"/>
    </source>
</evidence>
<keyword evidence="2" id="KW-0611">Plant defense</keyword>
<organism evidence="4 5">
    <name type="scientific">Handroanthus impetiginosus</name>
    <dbReference type="NCBI Taxonomy" id="429701"/>
    <lineage>
        <taxon>Eukaryota</taxon>
        <taxon>Viridiplantae</taxon>
        <taxon>Streptophyta</taxon>
        <taxon>Embryophyta</taxon>
        <taxon>Tracheophyta</taxon>
        <taxon>Spermatophyta</taxon>
        <taxon>Magnoliopsida</taxon>
        <taxon>eudicotyledons</taxon>
        <taxon>Gunneridae</taxon>
        <taxon>Pentapetalae</taxon>
        <taxon>asterids</taxon>
        <taxon>lamiids</taxon>
        <taxon>Lamiales</taxon>
        <taxon>Bignoniaceae</taxon>
        <taxon>Crescentiina</taxon>
        <taxon>Tabebuia alliance</taxon>
        <taxon>Handroanthus</taxon>
    </lineage>
</organism>
<sequence length="74" mass="8153">MEETSENNKVKETPFFFHSSCNYCQEFIRAILRCLGLESEPRDSSAEQPADPPSSMADPPPQPPISGGRGPQTN</sequence>
<proteinExistence type="inferred from homology"/>
<evidence type="ECO:0000256" key="3">
    <source>
        <dbReference type="SAM" id="MobiDB-lite"/>
    </source>
</evidence>
<dbReference type="Pfam" id="PF17232">
    <property type="entry name" value="Pep1_7"/>
    <property type="match status" value="1"/>
</dbReference>
<dbReference type="OrthoDB" id="923535at2759"/>
<evidence type="ECO:0000313" key="5">
    <source>
        <dbReference type="Proteomes" id="UP000231279"/>
    </source>
</evidence>
<name>A0A2G9GGJ5_9LAMI</name>